<dbReference type="EMBL" id="ARYM01000020">
    <property type="protein sequence ID" value="KCZ97410.1"/>
    <property type="molecule type" value="Genomic_DNA"/>
</dbReference>
<keyword evidence="1" id="KW-0732">Signal</keyword>
<dbReference type="PATRIC" id="fig|1280954.3.peg.3096"/>
<protein>
    <submittedName>
        <fullName evidence="2">Putative lipoprotein</fullName>
    </submittedName>
</protein>
<evidence type="ECO:0000313" key="2">
    <source>
        <dbReference type="EMBL" id="KCZ97410.1"/>
    </source>
</evidence>
<organism evidence="2 3">
    <name type="scientific">Hyphomonas polymorpha PS728</name>
    <dbReference type="NCBI Taxonomy" id="1280954"/>
    <lineage>
        <taxon>Bacteria</taxon>
        <taxon>Pseudomonadati</taxon>
        <taxon>Pseudomonadota</taxon>
        <taxon>Alphaproteobacteria</taxon>
        <taxon>Hyphomonadales</taxon>
        <taxon>Hyphomonadaceae</taxon>
        <taxon>Hyphomonas</taxon>
    </lineage>
</organism>
<dbReference type="RefSeq" id="WP_035600604.1">
    <property type="nucleotide sequence ID" value="NZ_ARYM01000020.1"/>
</dbReference>
<name>A0A062VH93_9PROT</name>
<dbReference type="AlphaFoldDB" id="A0A062VH93"/>
<sequence length="358" mass="37546">MLKSGSKLAVALSVLAVAACAQTGFDTKSAPAAAPTPAEIAAAAEAPAGWRPFSADSPWNTKIPADATIDPLSEVLIEDFASHSSLAINMPLYSVATYYIDSAKTPKKKVFPYFEGYYGRGFEPGTRIPAPAFAVPPGPEGSTAYLAMIDPAAGRAWEMKQGAQDPETGYWGTSFGAEADLTGTGVAAPWMTAPDANLSASPRPSGVPLIAGLIRIDEIKAGRIDHALAIAYPAPRTGSFVSPASMALEAPEGAEPNLVGLPMGARIQLDPAYDIENTNLTPAAKVIARALQEYGAIVVDQTGSTVLFAESAPAQLEAWQGLLAPADLSLLFTEDMMGRNFRVLKLGEQMPGRPEAWR</sequence>
<evidence type="ECO:0000256" key="1">
    <source>
        <dbReference type="SAM" id="SignalP"/>
    </source>
</evidence>
<evidence type="ECO:0000313" key="3">
    <source>
        <dbReference type="Proteomes" id="UP000027100"/>
    </source>
</evidence>
<gene>
    <name evidence="2" type="ORF">HPO_15296</name>
</gene>
<dbReference type="Proteomes" id="UP000027100">
    <property type="component" value="Unassembled WGS sequence"/>
</dbReference>
<proteinExistence type="predicted"/>
<feature type="chain" id="PRO_5001619756" evidence="1">
    <location>
        <begin position="22"/>
        <end position="358"/>
    </location>
</feature>
<dbReference type="OrthoDB" id="5560112at2"/>
<reference evidence="2 3" key="1">
    <citation type="journal article" date="2014" name="Antonie Van Leeuwenhoek">
        <title>Hyphomonas beringensis sp. nov. and Hyphomonas chukchiensis sp. nov., isolated from surface seawater of the Bering Sea and Chukchi Sea.</title>
        <authorList>
            <person name="Li C."/>
            <person name="Lai Q."/>
            <person name="Li G."/>
            <person name="Dong C."/>
            <person name="Wang J."/>
            <person name="Liao Y."/>
            <person name="Shao Z."/>
        </authorList>
    </citation>
    <scope>NUCLEOTIDE SEQUENCE [LARGE SCALE GENOMIC DNA]</scope>
    <source>
        <strain evidence="2 3">PS728</strain>
    </source>
</reference>
<dbReference type="PROSITE" id="PS51257">
    <property type="entry name" value="PROKAR_LIPOPROTEIN"/>
    <property type="match status" value="1"/>
</dbReference>
<dbReference type="STRING" id="1280954.HPO_15296"/>
<feature type="signal peptide" evidence="1">
    <location>
        <begin position="1"/>
        <end position="21"/>
    </location>
</feature>
<dbReference type="eggNOG" id="ENOG5030J7Z">
    <property type="taxonomic scope" value="Bacteria"/>
</dbReference>
<keyword evidence="3" id="KW-1185">Reference proteome</keyword>
<accession>A0A062VH93</accession>
<comment type="caution">
    <text evidence="2">The sequence shown here is derived from an EMBL/GenBank/DDBJ whole genome shotgun (WGS) entry which is preliminary data.</text>
</comment>
<keyword evidence="2" id="KW-0449">Lipoprotein</keyword>